<dbReference type="AlphaFoldDB" id="A0AAV3V4A2"/>
<protein>
    <submittedName>
        <fullName evidence="1">Uncharacterized protein</fullName>
    </submittedName>
</protein>
<reference evidence="1 2" key="1">
    <citation type="journal article" date="2017" name="Antonie Van Leeuwenhoek">
        <title>Rhizobium rhizosphaerae sp. nov., a novel species isolated from rice rhizosphere.</title>
        <authorList>
            <person name="Zhao J.J."/>
            <person name="Zhang J."/>
            <person name="Zhang R.J."/>
            <person name="Zhang C.W."/>
            <person name="Yin H.Q."/>
            <person name="Zhang X.X."/>
        </authorList>
    </citation>
    <scope>NUCLEOTIDE SEQUENCE [LARGE SCALE GENOMIC DNA]</scope>
    <source>
        <strain evidence="1 2">S18K6</strain>
    </source>
</reference>
<organism evidence="1 2">
    <name type="scientific">Paraglaciecola chathamensis S18K6</name>
    <dbReference type="NCBI Taxonomy" id="1127672"/>
    <lineage>
        <taxon>Bacteria</taxon>
        <taxon>Pseudomonadati</taxon>
        <taxon>Pseudomonadota</taxon>
        <taxon>Gammaproteobacteria</taxon>
        <taxon>Alteromonadales</taxon>
        <taxon>Alteromonadaceae</taxon>
        <taxon>Paraglaciecola</taxon>
    </lineage>
</organism>
<gene>
    <name evidence="1" type="ORF">GCHA_3891</name>
</gene>
<proteinExistence type="predicted"/>
<comment type="caution">
    <text evidence="1">The sequence shown here is derived from an EMBL/GenBank/DDBJ whole genome shotgun (WGS) entry which is preliminary data.</text>
</comment>
<dbReference type="Proteomes" id="UP000006320">
    <property type="component" value="Unassembled WGS sequence"/>
</dbReference>
<name>A0AAV3V4A2_9ALTE</name>
<accession>A0AAV3V4A2</accession>
<evidence type="ECO:0000313" key="1">
    <source>
        <dbReference type="EMBL" id="GAC11821.1"/>
    </source>
</evidence>
<evidence type="ECO:0000313" key="2">
    <source>
        <dbReference type="Proteomes" id="UP000006320"/>
    </source>
</evidence>
<dbReference type="EMBL" id="BAEM01000050">
    <property type="protein sequence ID" value="GAC11821.1"/>
    <property type="molecule type" value="Genomic_DNA"/>
</dbReference>
<sequence>MFRRGDIFLFKALPYDWRAPAQNSKQLNYRIVLSPISTCKISIYHVVKQTFCK</sequence>